<comment type="caution">
    <text evidence="2">The sequence shown here is derived from an EMBL/GenBank/DDBJ whole genome shotgun (WGS) entry which is preliminary data.</text>
</comment>
<proteinExistence type="predicted"/>
<name>A0AA40GFX2_9HYME</name>
<accession>A0AA40GFX2</accession>
<evidence type="ECO:0000313" key="2">
    <source>
        <dbReference type="EMBL" id="KAK1136994.1"/>
    </source>
</evidence>
<evidence type="ECO:0000313" key="3">
    <source>
        <dbReference type="Proteomes" id="UP001177670"/>
    </source>
</evidence>
<gene>
    <name evidence="2" type="ORF">K0M31_001522</name>
</gene>
<evidence type="ECO:0000256" key="1">
    <source>
        <dbReference type="SAM" id="MobiDB-lite"/>
    </source>
</evidence>
<reference evidence="2" key="1">
    <citation type="submission" date="2021-10" db="EMBL/GenBank/DDBJ databases">
        <title>Melipona bicolor Genome sequencing and assembly.</title>
        <authorList>
            <person name="Araujo N.S."/>
            <person name="Arias M.C."/>
        </authorList>
    </citation>
    <scope>NUCLEOTIDE SEQUENCE</scope>
    <source>
        <strain evidence="2">USP_2M_L1-L4_2017</strain>
        <tissue evidence="2">Whole body</tissue>
    </source>
</reference>
<organism evidence="2 3">
    <name type="scientific">Melipona bicolor</name>
    <dbReference type="NCBI Taxonomy" id="60889"/>
    <lineage>
        <taxon>Eukaryota</taxon>
        <taxon>Metazoa</taxon>
        <taxon>Ecdysozoa</taxon>
        <taxon>Arthropoda</taxon>
        <taxon>Hexapoda</taxon>
        <taxon>Insecta</taxon>
        <taxon>Pterygota</taxon>
        <taxon>Neoptera</taxon>
        <taxon>Endopterygota</taxon>
        <taxon>Hymenoptera</taxon>
        <taxon>Apocrita</taxon>
        <taxon>Aculeata</taxon>
        <taxon>Apoidea</taxon>
        <taxon>Anthophila</taxon>
        <taxon>Apidae</taxon>
        <taxon>Melipona</taxon>
    </lineage>
</organism>
<keyword evidence="3" id="KW-1185">Reference proteome</keyword>
<dbReference type="Proteomes" id="UP001177670">
    <property type="component" value="Unassembled WGS sequence"/>
</dbReference>
<sequence>MEAVAAMPATPFRGPVTPRNSPIGFSLLARYFLEARNTEPWTSKAEYIIPVQPGPTLSSSELKATFSVVWLYVRVLLAFFGEGGKREGNTKTDGALDEESAARARGEGVPEWRLLPPFKI</sequence>
<protein>
    <submittedName>
        <fullName evidence="2">Uncharacterized protein</fullName>
    </submittedName>
</protein>
<feature type="region of interest" description="Disordered" evidence="1">
    <location>
        <begin position="83"/>
        <end position="108"/>
    </location>
</feature>
<dbReference type="EMBL" id="JAHYIQ010000001">
    <property type="protein sequence ID" value="KAK1136994.1"/>
    <property type="molecule type" value="Genomic_DNA"/>
</dbReference>
<dbReference type="AlphaFoldDB" id="A0AA40GFX2"/>